<keyword evidence="1" id="KW-0472">Membrane</keyword>
<keyword evidence="3" id="KW-1185">Reference proteome</keyword>
<dbReference type="PANTHER" id="PTHR35043">
    <property type="entry name" value="TRANSCRIPTION FACTOR DOMAIN-CONTAINING PROTEIN"/>
    <property type="match status" value="1"/>
</dbReference>
<gene>
    <name evidence="2" type="ORF">PIIN_09228</name>
</gene>
<feature type="transmembrane region" description="Helical" evidence="1">
    <location>
        <begin position="372"/>
        <end position="402"/>
    </location>
</feature>
<dbReference type="InParanoid" id="G4TVA1"/>
<evidence type="ECO:0000256" key="1">
    <source>
        <dbReference type="SAM" id="Phobius"/>
    </source>
</evidence>
<feature type="transmembrane region" description="Helical" evidence="1">
    <location>
        <begin position="38"/>
        <end position="59"/>
    </location>
</feature>
<dbReference type="Proteomes" id="UP000007148">
    <property type="component" value="Unassembled WGS sequence"/>
</dbReference>
<dbReference type="OrthoDB" id="9451547at2759"/>
<reference evidence="2 3" key="1">
    <citation type="journal article" date="2011" name="PLoS Pathog.">
        <title>Endophytic Life Strategies Decoded by Genome and Transcriptome Analyses of the Mutualistic Root Symbiont Piriformospora indica.</title>
        <authorList>
            <person name="Zuccaro A."/>
            <person name="Lahrmann U."/>
            <person name="Guldener U."/>
            <person name="Langen G."/>
            <person name="Pfiffi S."/>
            <person name="Biedenkopf D."/>
            <person name="Wong P."/>
            <person name="Samans B."/>
            <person name="Grimm C."/>
            <person name="Basiewicz M."/>
            <person name="Murat C."/>
            <person name="Martin F."/>
            <person name="Kogel K.H."/>
        </authorList>
    </citation>
    <scope>NUCLEOTIDE SEQUENCE [LARGE SCALE GENOMIC DNA]</scope>
    <source>
        <strain evidence="2 3">DSM 11827</strain>
    </source>
</reference>
<organism evidence="2 3">
    <name type="scientific">Serendipita indica (strain DSM 11827)</name>
    <name type="common">Root endophyte fungus</name>
    <name type="synonym">Piriformospora indica</name>
    <dbReference type="NCBI Taxonomy" id="1109443"/>
    <lineage>
        <taxon>Eukaryota</taxon>
        <taxon>Fungi</taxon>
        <taxon>Dikarya</taxon>
        <taxon>Basidiomycota</taxon>
        <taxon>Agaricomycotina</taxon>
        <taxon>Agaricomycetes</taxon>
        <taxon>Sebacinales</taxon>
        <taxon>Serendipitaceae</taxon>
        <taxon>Serendipita</taxon>
    </lineage>
</organism>
<dbReference type="PANTHER" id="PTHR35043:SF7">
    <property type="entry name" value="TRANSCRIPTION FACTOR DOMAIN-CONTAINING PROTEIN"/>
    <property type="match status" value="1"/>
</dbReference>
<evidence type="ECO:0000313" key="3">
    <source>
        <dbReference type="Proteomes" id="UP000007148"/>
    </source>
</evidence>
<feature type="transmembrane region" description="Helical" evidence="1">
    <location>
        <begin position="80"/>
        <end position="105"/>
    </location>
</feature>
<proteinExistence type="predicted"/>
<dbReference type="OMA" id="DCIATPV"/>
<keyword evidence="1" id="KW-0812">Transmembrane</keyword>
<accession>G4TVA1</accession>
<dbReference type="EMBL" id="CAFZ01000418">
    <property type="protein sequence ID" value="CCA75244.1"/>
    <property type="molecule type" value="Genomic_DNA"/>
</dbReference>
<feature type="transmembrane region" description="Helical" evidence="1">
    <location>
        <begin position="408"/>
        <end position="436"/>
    </location>
</feature>
<sequence>MALALAVYSLSARAPQGSTSNATECLPSCAKQYRSLPGIVLSCLTTIFLCIWVSLHLNLPEPVETRGLGRFKRFKVWLRSFIRCTVIPIFVTLVFPEWVLGIAVLQFAKATQLAKDIGGTRQQGFFILMGGFHLFKHSQGPSRNQMDAQKEGGEENHPLVHISAAEEGDGRPELEEDIGEPVHPLDEFDVCRLIDAGKLRFPTLVELQDKCKSDGLAKLLVVVQTLWFIAQCTARKLSSLPLTELEVITLGYTLLTVSMYAAWWDKPYRVTFPIRVYATLPARTEEQEEMKRNMERYPFWDMAFGYVTGTQGDAVDLRSVRCVPMFYSGYSENGDKPRDFLSLTTTIVVGTVFGAVHFLAWSSPFPSNQMQFLWKFATIVMTLAPPAAVAVTALGVVITLVSENLANVIAQLLVFLLPPLYFVGRGITIILALVTLTSLPLEVYRDVEWTDFFPHI</sequence>
<keyword evidence="1" id="KW-1133">Transmembrane helix</keyword>
<name>G4TVA1_SERID</name>
<dbReference type="eggNOG" id="ENOG502SPX8">
    <property type="taxonomic scope" value="Eukaryota"/>
</dbReference>
<comment type="caution">
    <text evidence="2">The sequence shown here is derived from an EMBL/GenBank/DDBJ whole genome shotgun (WGS) entry which is preliminary data.</text>
</comment>
<protein>
    <submittedName>
        <fullName evidence="2">Uncharacterized protein</fullName>
    </submittedName>
</protein>
<dbReference type="AlphaFoldDB" id="G4TVA1"/>
<feature type="transmembrane region" description="Helical" evidence="1">
    <location>
        <begin position="245"/>
        <end position="263"/>
    </location>
</feature>
<dbReference type="HOGENOM" id="CLU_022883_6_1_1"/>
<feature type="transmembrane region" description="Helical" evidence="1">
    <location>
        <begin position="340"/>
        <end position="360"/>
    </location>
</feature>
<evidence type="ECO:0000313" key="2">
    <source>
        <dbReference type="EMBL" id="CCA75244.1"/>
    </source>
</evidence>